<dbReference type="CTD" id="8479"/>
<feature type="compositionally biased region" description="Basic and acidic residues" evidence="4">
    <location>
        <begin position="125"/>
        <end position="139"/>
    </location>
</feature>
<evidence type="ECO:0000313" key="7">
    <source>
        <dbReference type="RefSeq" id="XP_006038506.1"/>
    </source>
</evidence>
<feature type="compositionally biased region" description="Basic and acidic residues" evidence="4">
    <location>
        <begin position="1"/>
        <end position="22"/>
    </location>
</feature>
<dbReference type="Proteomes" id="UP000189705">
    <property type="component" value="Unplaced"/>
</dbReference>
<dbReference type="PANTHER" id="PTHR15410">
    <property type="entry name" value="HIRA-INTERACTING PROTEIN 3"/>
    <property type="match status" value="1"/>
</dbReference>
<dbReference type="eggNOG" id="ENOG502S0AG">
    <property type="taxonomic scope" value="Eukaryota"/>
</dbReference>
<dbReference type="GO" id="GO:0005634">
    <property type="term" value="C:nucleus"/>
    <property type="evidence" value="ECO:0007669"/>
    <property type="project" value="UniProtKB-SubCell"/>
</dbReference>
<evidence type="ECO:0000256" key="4">
    <source>
        <dbReference type="SAM" id="MobiDB-lite"/>
    </source>
</evidence>
<keyword evidence="2" id="KW-0143">Chaperone</keyword>
<dbReference type="KEGG" id="asn:102379815"/>
<feature type="region of interest" description="Disordered" evidence="4">
    <location>
        <begin position="1"/>
        <end position="214"/>
    </location>
</feature>
<dbReference type="GeneID" id="102379815"/>
<feature type="compositionally biased region" description="Basic and acidic residues" evidence="4">
    <location>
        <begin position="96"/>
        <end position="118"/>
    </location>
</feature>
<evidence type="ECO:0000256" key="1">
    <source>
        <dbReference type="ARBA" id="ARBA00004123"/>
    </source>
</evidence>
<dbReference type="InterPro" id="IPR019098">
    <property type="entry name" value="Histone_chaperone_domain_CHZ"/>
</dbReference>
<feature type="compositionally biased region" description="Basic and acidic residues" evidence="4">
    <location>
        <begin position="178"/>
        <end position="187"/>
    </location>
</feature>
<dbReference type="InterPro" id="IPR037647">
    <property type="entry name" value="HIRIP3"/>
</dbReference>
<feature type="compositionally biased region" description="Basic and acidic residues" evidence="4">
    <location>
        <begin position="47"/>
        <end position="75"/>
    </location>
</feature>
<feature type="compositionally biased region" description="Basic and acidic residues" evidence="4">
    <location>
        <begin position="204"/>
        <end position="214"/>
    </location>
</feature>
<reference evidence="7" key="1">
    <citation type="submission" date="2025-08" db="UniProtKB">
        <authorList>
            <consortium name="RefSeq"/>
        </authorList>
    </citation>
    <scope>IDENTIFICATION</scope>
</reference>
<evidence type="ECO:0000256" key="2">
    <source>
        <dbReference type="ARBA" id="ARBA00023186"/>
    </source>
</evidence>
<dbReference type="SMART" id="SM01082">
    <property type="entry name" value="CHZ"/>
    <property type="match status" value="1"/>
</dbReference>
<feature type="region of interest" description="Disordered" evidence="4">
    <location>
        <begin position="302"/>
        <end position="335"/>
    </location>
</feature>
<dbReference type="AlphaFoldDB" id="A0A1U7SBW1"/>
<dbReference type="PANTHER" id="PTHR15410:SF2">
    <property type="entry name" value="HIRA-INTERACTING PROTEIN 3"/>
    <property type="match status" value="1"/>
</dbReference>
<keyword evidence="3" id="KW-0539">Nucleus</keyword>
<accession>A0A1U7SBW1</accession>
<organism evidence="6 7">
    <name type="scientific">Alligator sinensis</name>
    <name type="common">Chinese alligator</name>
    <dbReference type="NCBI Taxonomy" id="38654"/>
    <lineage>
        <taxon>Eukaryota</taxon>
        <taxon>Metazoa</taxon>
        <taxon>Chordata</taxon>
        <taxon>Craniata</taxon>
        <taxon>Vertebrata</taxon>
        <taxon>Euteleostomi</taxon>
        <taxon>Archelosauria</taxon>
        <taxon>Archosauria</taxon>
        <taxon>Crocodylia</taxon>
        <taxon>Alligatoridae</taxon>
        <taxon>Alligatorinae</taxon>
        <taxon>Alligator</taxon>
    </lineage>
</organism>
<evidence type="ECO:0000256" key="3">
    <source>
        <dbReference type="ARBA" id="ARBA00023242"/>
    </source>
</evidence>
<dbReference type="OrthoDB" id="552755at2759"/>
<gene>
    <name evidence="7" type="primary">HIRIP3</name>
</gene>
<feature type="domain" description="Histone chaperone" evidence="5">
    <location>
        <begin position="272"/>
        <end position="308"/>
    </location>
</feature>
<sequence>MAAEREQELREFTRRLFQDSRDPSTLTPGAVRRRFVAQSGRGSLMPGEKRLLRRLVEAELHTQAEKPRAAAERESSASPSPLPPPESSSNSDDSDREAKSPETKKLRAEDLESPEAKKLSPRHTGSPEDKKPRARDAKKMKANSTDSPEGSVPEGEAGTGGKEREASAEDSSSSSSDENTRPQENTRSHSAAGGKKQKGRLRTGKQEPGDAPEVRRLKRYLRVCGVRPNYRKLLGGCRSRRERVAVLHQELAALGLDGRPSLQRCQEVRLRREQEAEVAALDLGNIIPSHGRPRRRNVWSLYAAPSTPPAPSPPRARPDWSQLRGIISSDEDDSE</sequence>
<keyword evidence="6" id="KW-1185">Reference proteome</keyword>
<comment type="subcellular location">
    <subcellularLocation>
        <location evidence="1">Nucleus</location>
    </subcellularLocation>
</comment>
<dbReference type="InParanoid" id="A0A1U7SBW1"/>
<feature type="compositionally biased region" description="Pro residues" evidence="4">
    <location>
        <begin position="306"/>
        <end position="315"/>
    </location>
</feature>
<evidence type="ECO:0000313" key="6">
    <source>
        <dbReference type="Proteomes" id="UP000189705"/>
    </source>
</evidence>
<dbReference type="RefSeq" id="XP_006038506.1">
    <property type="nucleotide sequence ID" value="XM_006038444.3"/>
</dbReference>
<evidence type="ECO:0000259" key="5">
    <source>
        <dbReference type="SMART" id="SM01082"/>
    </source>
</evidence>
<proteinExistence type="predicted"/>
<protein>
    <submittedName>
        <fullName evidence="7">HIRA-interacting protein 3</fullName>
    </submittedName>
</protein>
<name>A0A1U7SBW1_ALLSI</name>